<comment type="similarity">
    <text evidence="6">Belongs to the NALF family.</text>
</comment>
<accession>A0A8T2JTH6</accession>
<evidence type="ECO:0008006" key="9">
    <source>
        <dbReference type="Google" id="ProtNLM"/>
    </source>
</evidence>
<keyword evidence="4" id="KW-0472">Membrane</keyword>
<organism evidence="7 8">
    <name type="scientific">Hymenochirus boettgeri</name>
    <name type="common">Congo dwarf clawed frog</name>
    <dbReference type="NCBI Taxonomy" id="247094"/>
    <lineage>
        <taxon>Eukaryota</taxon>
        <taxon>Metazoa</taxon>
        <taxon>Chordata</taxon>
        <taxon>Craniata</taxon>
        <taxon>Vertebrata</taxon>
        <taxon>Euteleostomi</taxon>
        <taxon>Amphibia</taxon>
        <taxon>Batrachia</taxon>
        <taxon>Anura</taxon>
        <taxon>Pipoidea</taxon>
        <taxon>Pipidae</taxon>
        <taxon>Pipinae</taxon>
        <taxon>Hymenochirus</taxon>
    </lineage>
</organism>
<gene>
    <name evidence="7" type="ORF">GDO86_014950</name>
</gene>
<reference evidence="7" key="1">
    <citation type="thesis" date="2020" institute="ProQuest LLC" country="789 East Eisenhower Parkway, Ann Arbor, MI, USA">
        <title>Comparative Genomics and Chromosome Evolution.</title>
        <authorList>
            <person name="Mudd A.B."/>
        </authorList>
    </citation>
    <scope>NUCLEOTIDE SEQUENCE</scope>
    <source>
        <strain evidence="7">Female2</strain>
        <tissue evidence="7">Blood</tissue>
    </source>
</reference>
<dbReference type="AlphaFoldDB" id="A0A8T2JTH6"/>
<dbReference type="GO" id="GO:0005886">
    <property type="term" value="C:plasma membrane"/>
    <property type="evidence" value="ECO:0007669"/>
    <property type="project" value="TreeGrafter"/>
</dbReference>
<evidence type="ECO:0000313" key="7">
    <source>
        <dbReference type="EMBL" id="KAG8447632.1"/>
    </source>
</evidence>
<keyword evidence="5" id="KW-0325">Glycoprotein</keyword>
<dbReference type="GO" id="GO:0098703">
    <property type="term" value="P:calcium ion import across plasma membrane"/>
    <property type="evidence" value="ECO:0007669"/>
    <property type="project" value="TreeGrafter"/>
</dbReference>
<dbReference type="EMBL" id="JAACNH010000003">
    <property type="protein sequence ID" value="KAG8447632.1"/>
    <property type="molecule type" value="Genomic_DNA"/>
</dbReference>
<dbReference type="OrthoDB" id="10047996at2759"/>
<protein>
    <recommendedName>
        <fullName evidence="9">Transmembrane protein FAM155B</fullName>
    </recommendedName>
</protein>
<dbReference type="Proteomes" id="UP000812440">
    <property type="component" value="Chromosome 8_10"/>
</dbReference>
<dbReference type="PANTHER" id="PTHR15819">
    <property type="entry name" value="TRANSMEMBRANE PROTEIN FAM155"/>
    <property type="match status" value="1"/>
</dbReference>
<dbReference type="InterPro" id="IPR055288">
    <property type="entry name" value="NALCN_aux_factor_1/2"/>
</dbReference>
<comment type="subcellular location">
    <subcellularLocation>
        <location evidence="1">Membrane</location>
        <topology evidence="1">Multi-pass membrane protein</topology>
    </subcellularLocation>
</comment>
<dbReference type="PANTHER" id="PTHR15819:SF8">
    <property type="entry name" value="NALCN CHANNEL AUXILIARY FACTOR 2"/>
    <property type="match status" value="1"/>
</dbReference>
<sequence>MTLSMEGYPGSSVQAVYKAWLCSEYFNVTQRQCRHRIPCKQYCLEVQTRCPFMLPDNDDLIYGGLPGFICADLLESQMSNTEAECCDVRWRSCSQGSGNHNTSNKSSNSRLINYKHHIHHHQHHLHHHLHPYHHQNHQSLLPVSAGSRLGNNRLRLCVLVLMLLHTMASFSAVQNGISLEPLPGMDDTSSHEE</sequence>
<proteinExistence type="inferred from homology"/>
<keyword evidence="3" id="KW-1133">Transmembrane helix</keyword>
<evidence type="ECO:0000256" key="1">
    <source>
        <dbReference type="ARBA" id="ARBA00004141"/>
    </source>
</evidence>
<evidence type="ECO:0000313" key="8">
    <source>
        <dbReference type="Proteomes" id="UP000812440"/>
    </source>
</evidence>
<keyword evidence="8" id="KW-1185">Reference proteome</keyword>
<evidence type="ECO:0000256" key="5">
    <source>
        <dbReference type="ARBA" id="ARBA00023180"/>
    </source>
</evidence>
<evidence type="ECO:0000256" key="4">
    <source>
        <dbReference type="ARBA" id="ARBA00023136"/>
    </source>
</evidence>
<comment type="caution">
    <text evidence="7">The sequence shown here is derived from an EMBL/GenBank/DDBJ whole genome shotgun (WGS) entry which is preliminary data.</text>
</comment>
<keyword evidence="2" id="KW-0812">Transmembrane</keyword>
<name>A0A8T2JTH6_9PIPI</name>
<dbReference type="GO" id="GO:0015275">
    <property type="term" value="F:stretch-activated, monoatomic cation-selective, calcium channel activity"/>
    <property type="evidence" value="ECO:0007669"/>
    <property type="project" value="TreeGrafter"/>
</dbReference>
<evidence type="ECO:0000256" key="3">
    <source>
        <dbReference type="ARBA" id="ARBA00022989"/>
    </source>
</evidence>
<evidence type="ECO:0000256" key="2">
    <source>
        <dbReference type="ARBA" id="ARBA00022692"/>
    </source>
</evidence>
<evidence type="ECO:0000256" key="6">
    <source>
        <dbReference type="ARBA" id="ARBA00029445"/>
    </source>
</evidence>